<dbReference type="Proteomes" id="UP000055045">
    <property type="component" value="Unassembled WGS sequence"/>
</dbReference>
<name>A0A101MHU7_PENFR</name>
<dbReference type="SUPFAM" id="SSF49785">
    <property type="entry name" value="Galactose-binding domain-like"/>
    <property type="match status" value="1"/>
</dbReference>
<evidence type="ECO:0008006" key="3">
    <source>
        <dbReference type="Google" id="ProtNLM"/>
    </source>
</evidence>
<dbReference type="OrthoDB" id="6503935at2759"/>
<keyword evidence="2" id="KW-1185">Reference proteome</keyword>
<sequence length="233" mass="26602">MAAGTFDTSWMWHPSFREDSASTAGHFVHFRKNLNIVGEPPESLQIEITADTRYKLYINSRQVSFGPVKGDNNLWFYDEVDISPYLHPGNNQIGIHVLRFFSGTSYATSFPRLEAGGVRVATVVNDTLWSPQIQSSTLWETAIDSFTKLRIDQSEDDFLHIYEEASLFDAEGAISLHWVPAILLRRIDRIVMPGEAPPFMSFWARWRAYDQPSLDGKRCSLLHGSAYIALWRQ</sequence>
<gene>
    <name evidence="1" type="ORF">ACN42_g6315</name>
</gene>
<organism evidence="1 2">
    <name type="scientific">Penicillium freii</name>
    <dbReference type="NCBI Taxonomy" id="48697"/>
    <lineage>
        <taxon>Eukaryota</taxon>
        <taxon>Fungi</taxon>
        <taxon>Dikarya</taxon>
        <taxon>Ascomycota</taxon>
        <taxon>Pezizomycotina</taxon>
        <taxon>Eurotiomycetes</taxon>
        <taxon>Eurotiomycetidae</taxon>
        <taxon>Eurotiales</taxon>
        <taxon>Aspergillaceae</taxon>
        <taxon>Penicillium</taxon>
    </lineage>
</organism>
<proteinExistence type="predicted"/>
<accession>A0A101MHU7</accession>
<reference evidence="1 2" key="1">
    <citation type="submission" date="2015-10" db="EMBL/GenBank/DDBJ databases">
        <title>Genome sequencing of Penicillium freii.</title>
        <authorList>
            <person name="Nguyen H.D."/>
            <person name="Visagie C.M."/>
            <person name="Seifert K.A."/>
        </authorList>
    </citation>
    <scope>NUCLEOTIDE SEQUENCE [LARGE SCALE GENOMIC DNA]</scope>
    <source>
        <strain evidence="1 2">DAOM 242723</strain>
    </source>
</reference>
<dbReference type="InterPro" id="IPR008979">
    <property type="entry name" value="Galactose-bd-like_sf"/>
</dbReference>
<dbReference type="Gene3D" id="2.60.120.260">
    <property type="entry name" value="Galactose-binding domain-like"/>
    <property type="match status" value="1"/>
</dbReference>
<dbReference type="AlphaFoldDB" id="A0A101MHU7"/>
<evidence type="ECO:0000313" key="1">
    <source>
        <dbReference type="EMBL" id="KUM60810.1"/>
    </source>
</evidence>
<dbReference type="EMBL" id="LLXE01000159">
    <property type="protein sequence ID" value="KUM60810.1"/>
    <property type="molecule type" value="Genomic_DNA"/>
</dbReference>
<evidence type="ECO:0000313" key="2">
    <source>
        <dbReference type="Proteomes" id="UP000055045"/>
    </source>
</evidence>
<comment type="caution">
    <text evidence="1">The sequence shown here is derived from an EMBL/GenBank/DDBJ whole genome shotgun (WGS) entry which is preliminary data.</text>
</comment>
<protein>
    <recommendedName>
        <fullName evidence="3">Bacterial alpha-L-rhamnosidase N-terminal domain-containing protein</fullName>
    </recommendedName>
</protein>